<dbReference type="GO" id="GO:0005886">
    <property type="term" value="C:plasma membrane"/>
    <property type="evidence" value="ECO:0007669"/>
    <property type="project" value="InterPro"/>
</dbReference>
<dbReference type="AlphaFoldDB" id="A0A212R3P6"/>
<evidence type="ECO:0000256" key="1">
    <source>
        <dbReference type="ARBA" id="ARBA00017378"/>
    </source>
</evidence>
<evidence type="ECO:0000256" key="3">
    <source>
        <dbReference type="ARBA" id="ARBA00022538"/>
    </source>
</evidence>
<dbReference type="GO" id="GO:0015079">
    <property type="term" value="F:potassium ion transmembrane transporter activity"/>
    <property type="evidence" value="ECO:0007669"/>
    <property type="project" value="InterPro"/>
</dbReference>
<dbReference type="PROSITE" id="PS51202">
    <property type="entry name" value="RCK_C"/>
    <property type="match status" value="1"/>
</dbReference>
<dbReference type="InParanoid" id="A0A212R3P6"/>
<evidence type="ECO:0000256" key="4">
    <source>
        <dbReference type="ARBA" id="ARBA00022958"/>
    </source>
</evidence>
<dbReference type="InterPro" id="IPR006037">
    <property type="entry name" value="RCK_C"/>
</dbReference>
<dbReference type="EMBL" id="FYEK01000028">
    <property type="protein sequence ID" value="SNB66622.1"/>
    <property type="molecule type" value="Genomic_DNA"/>
</dbReference>
<dbReference type="PANTHER" id="PTHR43833">
    <property type="entry name" value="POTASSIUM CHANNEL PROTEIN 2-RELATED-RELATED"/>
    <property type="match status" value="1"/>
</dbReference>
<gene>
    <name evidence="9" type="ORF">SAMN02746019_00001630</name>
</gene>
<dbReference type="PROSITE" id="PS51201">
    <property type="entry name" value="RCK_N"/>
    <property type="match status" value="1"/>
</dbReference>
<keyword evidence="2" id="KW-0813">Transport</keyword>
<dbReference type="InterPro" id="IPR036721">
    <property type="entry name" value="RCK_C_sf"/>
</dbReference>
<name>A0A212R3P6_9CHLR</name>
<evidence type="ECO:0000256" key="2">
    <source>
        <dbReference type="ARBA" id="ARBA00022448"/>
    </source>
</evidence>
<dbReference type="Gene3D" id="3.30.70.1450">
    <property type="entry name" value="Regulator of K+ conductance, C-terminal domain"/>
    <property type="match status" value="1"/>
</dbReference>
<dbReference type="InterPro" id="IPR006036">
    <property type="entry name" value="K_uptake_TrkA"/>
</dbReference>
<evidence type="ECO:0000313" key="9">
    <source>
        <dbReference type="EMBL" id="SNB66622.1"/>
    </source>
</evidence>
<feature type="domain" description="RCK N-terminal" evidence="7">
    <location>
        <begin position="1"/>
        <end position="120"/>
    </location>
</feature>
<evidence type="ECO:0000259" key="7">
    <source>
        <dbReference type="PROSITE" id="PS51201"/>
    </source>
</evidence>
<keyword evidence="5" id="KW-0520">NAD</keyword>
<dbReference type="Pfam" id="PF02080">
    <property type="entry name" value="TrkA_C"/>
    <property type="match status" value="1"/>
</dbReference>
<keyword evidence="4" id="KW-0630">Potassium</keyword>
<dbReference type="FunCoup" id="A0A212R3P6">
    <property type="interactions" value="134"/>
</dbReference>
<dbReference type="RefSeq" id="WP_088571410.1">
    <property type="nucleotide sequence ID" value="NZ_FYEK01000028.1"/>
</dbReference>
<keyword evidence="3" id="KW-0633">Potassium transport</keyword>
<feature type="domain" description="RCK C-terminal" evidence="8">
    <location>
        <begin position="138"/>
        <end position="219"/>
    </location>
</feature>
<organism evidence="9 10">
    <name type="scientific">Thermoflexus hugenholtzii JAD2</name>
    <dbReference type="NCBI Taxonomy" id="877466"/>
    <lineage>
        <taxon>Bacteria</taxon>
        <taxon>Bacillati</taxon>
        <taxon>Chloroflexota</taxon>
        <taxon>Thermoflexia</taxon>
        <taxon>Thermoflexales</taxon>
        <taxon>Thermoflexaceae</taxon>
        <taxon>Thermoflexus</taxon>
    </lineage>
</organism>
<dbReference type="PRINTS" id="PR00335">
    <property type="entry name" value="KUPTAKETRKA"/>
</dbReference>
<evidence type="ECO:0000313" key="10">
    <source>
        <dbReference type="Proteomes" id="UP000197025"/>
    </source>
</evidence>
<dbReference type="PANTHER" id="PTHR43833:SF5">
    <property type="entry name" value="TRK SYSTEM POTASSIUM UPTAKE PROTEIN TRKA"/>
    <property type="match status" value="1"/>
</dbReference>
<sequence length="220" mass="23707">MYLIIVGGGKVGYYLSKSLLAEGHEVLLIEKNPRRAAFLIDELGTDHVWVGDGCDSSTFAQVGMNRADAVIAVTGDDEDNLVVCLLAKRKFNVPRTIARINNPRNAEIFARLGIDVTVSTTEIIQAQIERALPLRSLVHLLALRRGGIQLVEGKVAPGAPADGQPIRELGIPADALVVMVVRGDQTFIPSGDTILQADDELLAVTTPQSEPILRRLLLGT</sequence>
<keyword evidence="10" id="KW-1185">Reference proteome</keyword>
<dbReference type="Gene3D" id="3.40.50.720">
    <property type="entry name" value="NAD(P)-binding Rossmann-like Domain"/>
    <property type="match status" value="1"/>
</dbReference>
<evidence type="ECO:0000256" key="6">
    <source>
        <dbReference type="ARBA" id="ARBA00023065"/>
    </source>
</evidence>
<dbReference type="InterPro" id="IPR050721">
    <property type="entry name" value="Trk_Ktr_HKT_K-transport"/>
</dbReference>
<dbReference type="InterPro" id="IPR003148">
    <property type="entry name" value="RCK_N"/>
</dbReference>
<dbReference type="OrthoDB" id="9775180at2"/>
<dbReference type="SUPFAM" id="SSF51735">
    <property type="entry name" value="NAD(P)-binding Rossmann-fold domains"/>
    <property type="match status" value="1"/>
</dbReference>
<dbReference type="Proteomes" id="UP000197025">
    <property type="component" value="Unassembled WGS sequence"/>
</dbReference>
<evidence type="ECO:0000259" key="8">
    <source>
        <dbReference type="PROSITE" id="PS51202"/>
    </source>
</evidence>
<proteinExistence type="predicted"/>
<accession>A0A212R3P6</accession>
<keyword evidence="6" id="KW-0406">Ion transport</keyword>
<reference evidence="10" key="1">
    <citation type="submission" date="2017-06" db="EMBL/GenBank/DDBJ databases">
        <authorList>
            <person name="Varghese N."/>
            <person name="Submissions S."/>
        </authorList>
    </citation>
    <scope>NUCLEOTIDE SEQUENCE [LARGE SCALE GENOMIC DNA]</scope>
    <source>
        <strain evidence="10">JAD2</strain>
    </source>
</reference>
<dbReference type="InterPro" id="IPR036291">
    <property type="entry name" value="NAD(P)-bd_dom_sf"/>
</dbReference>
<dbReference type="SUPFAM" id="SSF116726">
    <property type="entry name" value="TrkA C-terminal domain-like"/>
    <property type="match status" value="1"/>
</dbReference>
<evidence type="ECO:0000256" key="5">
    <source>
        <dbReference type="ARBA" id="ARBA00023027"/>
    </source>
</evidence>
<dbReference type="Pfam" id="PF02254">
    <property type="entry name" value="TrkA_N"/>
    <property type="match status" value="1"/>
</dbReference>
<protein>
    <recommendedName>
        <fullName evidence="1">Trk system potassium uptake protein TrkA</fullName>
    </recommendedName>
</protein>